<name>A0ACC2NKU2_9HYME</name>
<comment type="caution">
    <text evidence="1">The sequence shown here is derived from an EMBL/GenBank/DDBJ whole genome shotgun (WGS) entry which is preliminary data.</text>
</comment>
<protein>
    <submittedName>
        <fullName evidence="1">Uncharacterized protein</fullName>
    </submittedName>
</protein>
<gene>
    <name evidence="1" type="ORF">QAD02_003054</name>
</gene>
<keyword evidence="2" id="KW-1185">Reference proteome</keyword>
<accession>A0ACC2NKU2</accession>
<evidence type="ECO:0000313" key="1">
    <source>
        <dbReference type="EMBL" id="KAJ8671795.1"/>
    </source>
</evidence>
<organism evidence="1 2">
    <name type="scientific">Eretmocerus hayati</name>
    <dbReference type="NCBI Taxonomy" id="131215"/>
    <lineage>
        <taxon>Eukaryota</taxon>
        <taxon>Metazoa</taxon>
        <taxon>Ecdysozoa</taxon>
        <taxon>Arthropoda</taxon>
        <taxon>Hexapoda</taxon>
        <taxon>Insecta</taxon>
        <taxon>Pterygota</taxon>
        <taxon>Neoptera</taxon>
        <taxon>Endopterygota</taxon>
        <taxon>Hymenoptera</taxon>
        <taxon>Apocrita</taxon>
        <taxon>Proctotrupomorpha</taxon>
        <taxon>Chalcidoidea</taxon>
        <taxon>Aphelinidae</taxon>
        <taxon>Aphelininae</taxon>
        <taxon>Eretmocerus</taxon>
    </lineage>
</organism>
<evidence type="ECO:0000313" key="2">
    <source>
        <dbReference type="Proteomes" id="UP001239111"/>
    </source>
</evidence>
<sequence>MANDQFARAPPQILGDVHTSYTQLVASDGQLGEAQSNYQNYARRPRIEQNEEYLVQLRETCGVLEDLYNVAYKRYNKLIRQGLRRYYDPFLLPDHRFRSKYELSEELARKLIDALRNHVGDEPNSNIPYDLRILTGLRLFATGSYQEDIADNEHQQVSKVLLVDIFMQ</sequence>
<proteinExistence type="predicted"/>
<reference evidence="1" key="1">
    <citation type="submission" date="2023-04" db="EMBL/GenBank/DDBJ databases">
        <title>A chromosome-level genome assembly of the parasitoid wasp Eretmocerus hayati.</title>
        <authorList>
            <person name="Zhong Y."/>
            <person name="Liu S."/>
            <person name="Liu Y."/>
        </authorList>
    </citation>
    <scope>NUCLEOTIDE SEQUENCE</scope>
    <source>
        <strain evidence="1">ZJU_SS_LIU_2023</strain>
    </source>
</reference>
<dbReference type="Proteomes" id="UP001239111">
    <property type="component" value="Chromosome 3"/>
</dbReference>
<dbReference type="EMBL" id="CM056743">
    <property type="protein sequence ID" value="KAJ8671795.1"/>
    <property type="molecule type" value="Genomic_DNA"/>
</dbReference>